<keyword evidence="2" id="KW-0597">Phosphoprotein</keyword>
<dbReference type="PROSITE" id="PS50110">
    <property type="entry name" value="RESPONSE_REGULATORY"/>
    <property type="match status" value="2"/>
</dbReference>
<sequence>MKIMVVDDEKATQPLFIQRYKDEIREGIFDFYFAFSAEEALKQLSKDDPNAVLILSDINMPGMSGLQLLKTLKNMYPKVPVMMVTAYGDEANHTKAMAYKADGFVNKPIDFAALKEKILKYSPLGKNTAALKSKPVTTTKILVVDDEPALEALIRQKFRQQIKNQEMEFIFASNGREALDVLNKDEEIGIVLTDINMPEMDGLTLLSKIKEKNRLFRTVVISAYGDMENIRTAMNLGASDFITKPIDLKDLATTLEKITDQFNSLKEGIIAQKRMIEYRKELEIASHIQQTFIPSNFNPFPESQAIEIFGKMFSAKEVSGDFFDFFPIGEDKLGFVIADVSGKGVPASLFMVMSKTLMRSAALANPSPKECLREVSHYLCYNNESAMFVTAFYGVLDIQTGSLTYCDAGHLPPYILTKNGTVKKFSKNGGIALGVIDDLEQENSLYLEITIQLSPGDMIILYTDGITEAVNSNNIAYPIERFETLLKQNVNQDIAKIINDLKEDIESYVSGEQYDDITLLCIKWNGPSK</sequence>
<proteinExistence type="predicted"/>
<accession>A0A090DYQ8</accession>
<dbReference type="PANTHER" id="PTHR43156:SF2">
    <property type="entry name" value="STAGE II SPORULATION PROTEIN E"/>
    <property type="match status" value="1"/>
</dbReference>
<dbReference type="GO" id="GO:0000160">
    <property type="term" value="P:phosphorelay signal transduction system"/>
    <property type="evidence" value="ECO:0007669"/>
    <property type="project" value="InterPro"/>
</dbReference>
<dbReference type="InterPro" id="IPR011006">
    <property type="entry name" value="CheY-like_superfamily"/>
</dbReference>
<evidence type="ECO:0000256" key="2">
    <source>
        <dbReference type="PROSITE-ProRule" id="PRU00169"/>
    </source>
</evidence>
<dbReference type="SMART" id="SM00331">
    <property type="entry name" value="PP2C_SIG"/>
    <property type="match status" value="1"/>
</dbReference>
<evidence type="ECO:0000313" key="5">
    <source>
        <dbReference type="EMBL" id="CDR33839.1"/>
    </source>
</evidence>
<dbReference type="InterPro" id="IPR052016">
    <property type="entry name" value="Bact_Sigma-Reg"/>
</dbReference>
<dbReference type="SMART" id="SM00448">
    <property type="entry name" value="REC"/>
    <property type="match status" value="2"/>
</dbReference>
<evidence type="ECO:0000259" key="3">
    <source>
        <dbReference type="PROSITE" id="PS50110"/>
    </source>
</evidence>
<dbReference type="InterPro" id="IPR036457">
    <property type="entry name" value="PPM-type-like_dom_sf"/>
</dbReference>
<keyword evidence="1" id="KW-0378">Hydrolase</keyword>
<dbReference type="Proteomes" id="UP000031552">
    <property type="component" value="Unassembled WGS sequence"/>
</dbReference>
<dbReference type="GO" id="GO:0016791">
    <property type="term" value="F:phosphatase activity"/>
    <property type="evidence" value="ECO:0007669"/>
    <property type="project" value="TreeGrafter"/>
</dbReference>
<dbReference type="STRING" id="1437425.CSEC_1012"/>
<comment type="caution">
    <text evidence="5">The sequence shown here is derived from an EMBL/GenBank/DDBJ whole genome shotgun (WGS) entry which is preliminary data.</text>
</comment>
<reference evidence="5" key="1">
    <citation type="submission" date="2013-12" db="EMBL/GenBank/DDBJ databases">
        <authorList>
            <person name="Linke B."/>
        </authorList>
    </citation>
    <scope>NUCLEOTIDE SEQUENCE [LARGE SCALE GENOMIC DNA]</scope>
    <source>
        <strain evidence="5">CRIB-18</strain>
    </source>
</reference>
<feature type="domain" description="PPM-type phosphatase" evidence="4">
    <location>
        <begin position="302"/>
        <end position="524"/>
    </location>
</feature>
<dbReference type="AlphaFoldDB" id="A0A090DYQ8"/>
<keyword evidence="6" id="KW-1185">Reference proteome</keyword>
<evidence type="ECO:0000259" key="4">
    <source>
        <dbReference type="PROSITE" id="PS51746"/>
    </source>
</evidence>
<dbReference type="InterPro" id="IPR001932">
    <property type="entry name" value="PPM-type_phosphatase-like_dom"/>
</dbReference>
<dbReference type="PANTHER" id="PTHR43156">
    <property type="entry name" value="STAGE II SPORULATION PROTEIN E-RELATED"/>
    <property type="match status" value="1"/>
</dbReference>
<dbReference type="Pfam" id="PF00072">
    <property type="entry name" value="Response_reg"/>
    <property type="match status" value="2"/>
</dbReference>
<protein>
    <submittedName>
        <fullName evidence="5">Signal transduction response regulator</fullName>
    </submittedName>
</protein>
<dbReference type="Gene3D" id="3.60.40.10">
    <property type="entry name" value="PPM-type phosphatase domain"/>
    <property type="match status" value="1"/>
</dbReference>
<feature type="domain" description="Response regulatory" evidence="3">
    <location>
        <begin position="140"/>
        <end position="259"/>
    </location>
</feature>
<dbReference type="EMBL" id="CCEJ010000004">
    <property type="protein sequence ID" value="CDR33839.1"/>
    <property type="molecule type" value="Genomic_DNA"/>
</dbReference>
<feature type="modified residue" description="4-aspartylphosphate" evidence="2">
    <location>
        <position position="57"/>
    </location>
</feature>
<dbReference type="eggNOG" id="COG2197">
    <property type="taxonomic scope" value="Bacteria"/>
</dbReference>
<dbReference type="SUPFAM" id="SSF52172">
    <property type="entry name" value="CheY-like"/>
    <property type="match status" value="2"/>
</dbReference>
<reference evidence="5" key="2">
    <citation type="submission" date="2014-09" db="EMBL/GenBank/DDBJ databases">
        <title>Criblamydia sequanensis harbors a mega-plasmid encoding arsenite resistance.</title>
        <authorList>
            <person name="Bertelli C."/>
            <person name="Goesmann A."/>
            <person name="Greub G."/>
        </authorList>
    </citation>
    <scope>NUCLEOTIDE SEQUENCE [LARGE SCALE GENOMIC DNA]</scope>
    <source>
        <strain evidence="5">CRIB-18</strain>
    </source>
</reference>
<feature type="modified residue" description="4-aspartylphosphate" evidence="2">
    <location>
        <position position="194"/>
    </location>
</feature>
<dbReference type="eggNOG" id="COG2204">
    <property type="taxonomic scope" value="Bacteria"/>
</dbReference>
<name>A0A090DYQ8_9BACT</name>
<dbReference type="CDD" id="cd00156">
    <property type="entry name" value="REC"/>
    <property type="match status" value="1"/>
</dbReference>
<dbReference type="PROSITE" id="PS51746">
    <property type="entry name" value="PPM_2"/>
    <property type="match status" value="1"/>
</dbReference>
<dbReference type="InterPro" id="IPR001789">
    <property type="entry name" value="Sig_transdc_resp-reg_receiver"/>
</dbReference>
<dbReference type="eggNOG" id="COG2208">
    <property type="taxonomic scope" value="Bacteria"/>
</dbReference>
<evidence type="ECO:0000313" key="6">
    <source>
        <dbReference type="Proteomes" id="UP000031552"/>
    </source>
</evidence>
<dbReference type="Gene3D" id="3.40.50.2300">
    <property type="match status" value="2"/>
</dbReference>
<dbReference type="Pfam" id="PF07228">
    <property type="entry name" value="SpoIIE"/>
    <property type="match status" value="1"/>
</dbReference>
<dbReference type="RefSeq" id="WP_053331799.1">
    <property type="nucleotide sequence ID" value="NZ_CCEJ010000004.1"/>
</dbReference>
<feature type="domain" description="Response regulatory" evidence="3">
    <location>
        <begin position="2"/>
        <end position="122"/>
    </location>
</feature>
<organism evidence="5 6">
    <name type="scientific">Candidatus Criblamydia sequanensis CRIB-18</name>
    <dbReference type="NCBI Taxonomy" id="1437425"/>
    <lineage>
        <taxon>Bacteria</taxon>
        <taxon>Pseudomonadati</taxon>
        <taxon>Chlamydiota</taxon>
        <taxon>Chlamydiia</taxon>
        <taxon>Parachlamydiales</taxon>
        <taxon>Candidatus Criblamydiaceae</taxon>
        <taxon>Candidatus Criblamydia</taxon>
    </lineage>
</organism>
<evidence type="ECO:0000256" key="1">
    <source>
        <dbReference type="ARBA" id="ARBA00022801"/>
    </source>
</evidence>
<dbReference type="CDD" id="cd17536">
    <property type="entry name" value="REC_YesN-like"/>
    <property type="match status" value="1"/>
</dbReference>
<dbReference type="SUPFAM" id="SSF81606">
    <property type="entry name" value="PP2C-like"/>
    <property type="match status" value="1"/>
</dbReference>
<gene>
    <name evidence="5" type="ORF">CSEC_1012</name>
</gene>
<dbReference type="OrthoDB" id="9763484at2"/>